<keyword evidence="2" id="KW-0413">Isomerase</keyword>
<dbReference type="InterPro" id="IPR024344">
    <property type="entry name" value="MDMPI_metal-binding"/>
</dbReference>
<dbReference type="GO" id="GO:0046872">
    <property type="term" value="F:metal ion binding"/>
    <property type="evidence" value="ECO:0007669"/>
    <property type="project" value="InterPro"/>
</dbReference>
<reference evidence="2 3" key="1">
    <citation type="submission" date="2020-04" db="EMBL/GenBank/DDBJ databases">
        <title>MicrobeNet Type strains.</title>
        <authorList>
            <person name="Nicholson A.C."/>
        </authorList>
    </citation>
    <scope>NUCLEOTIDE SEQUENCE [LARGE SCALE GENOMIC DNA]</scope>
    <source>
        <strain evidence="2 3">DSM 44960</strain>
    </source>
</reference>
<comment type="caution">
    <text evidence="2">The sequence shown here is derived from an EMBL/GenBank/DDBJ whole genome shotgun (WGS) entry which is preliminary data.</text>
</comment>
<evidence type="ECO:0000259" key="1">
    <source>
        <dbReference type="Pfam" id="PF11716"/>
    </source>
</evidence>
<dbReference type="AlphaFoldDB" id="A0A846WAR9"/>
<dbReference type="GO" id="GO:0016853">
    <property type="term" value="F:isomerase activity"/>
    <property type="evidence" value="ECO:0007669"/>
    <property type="project" value="UniProtKB-KW"/>
</dbReference>
<dbReference type="Proteomes" id="UP000572007">
    <property type="component" value="Unassembled WGS sequence"/>
</dbReference>
<dbReference type="InterPro" id="IPR017517">
    <property type="entry name" value="Maleyloyr_isom"/>
</dbReference>
<gene>
    <name evidence="2" type="ORF">HGA10_21720</name>
</gene>
<accession>A0A846WAR9</accession>
<keyword evidence="3" id="KW-1185">Reference proteome</keyword>
<dbReference type="Pfam" id="PF11716">
    <property type="entry name" value="MDMPI_N"/>
    <property type="match status" value="1"/>
</dbReference>
<dbReference type="NCBIfam" id="TIGR03083">
    <property type="entry name" value="maleylpyruvate isomerase family mycothiol-dependent enzyme"/>
    <property type="match status" value="1"/>
</dbReference>
<dbReference type="EMBL" id="JAAXOM010000005">
    <property type="protein sequence ID" value="NKX89913.1"/>
    <property type="molecule type" value="Genomic_DNA"/>
</dbReference>
<keyword evidence="2" id="KW-0670">Pyruvate</keyword>
<dbReference type="InterPro" id="IPR034660">
    <property type="entry name" value="DinB/YfiT-like"/>
</dbReference>
<sequence>MTIERPSADTVWRRVAEERTTLVELLDGLDESDWDAASLCAGWRIRDVVAHLVLATRFTLGTIVVELVRARGNIDRLIHDSAVRYADRTTTAGLLAQLRETIGSRATPIGTTPLDRLMDLLVHGQDIAVPLGIERVAPTEPAQWSLERVWAMGAPFHAPERLAGYQLCATDTGWTAGSGTVVTGTAVELLMLVTGRAECPATGGRVLLPIPGGGQGD</sequence>
<organism evidence="2 3">
    <name type="scientific">Nocardia coubleae</name>
    <dbReference type="NCBI Taxonomy" id="356147"/>
    <lineage>
        <taxon>Bacteria</taxon>
        <taxon>Bacillati</taxon>
        <taxon>Actinomycetota</taxon>
        <taxon>Actinomycetes</taxon>
        <taxon>Mycobacteriales</taxon>
        <taxon>Nocardiaceae</taxon>
        <taxon>Nocardia</taxon>
    </lineage>
</organism>
<dbReference type="SUPFAM" id="SSF109854">
    <property type="entry name" value="DinB/YfiT-like putative metalloenzymes"/>
    <property type="match status" value="1"/>
</dbReference>
<evidence type="ECO:0000313" key="2">
    <source>
        <dbReference type="EMBL" id="NKX89913.1"/>
    </source>
</evidence>
<evidence type="ECO:0000313" key="3">
    <source>
        <dbReference type="Proteomes" id="UP000572007"/>
    </source>
</evidence>
<proteinExistence type="predicted"/>
<dbReference type="Gene3D" id="1.20.120.450">
    <property type="entry name" value="dinb family like domain"/>
    <property type="match status" value="1"/>
</dbReference>
<feature type="domain" description="Mycothiol-dependent maleylpyruvate isomerase metal-binding" evidence="1">
    <location>
        <begin position="16"/>
        <end position="107"/>
    </location>
</feature>
<protein>
    <submittedName>
        <fullName evidence="2">Maleylpyruvate isomerase family mycothiol-dependent enzyme</fullName>
    </submittedName>
</protein>
<name>A0A846WAR9_9NOCA</name>
<dbReference type="RefSeq" id="WP_084456536.1">
    <property type="nucleotide sequence ID" value="NZ_JAAXOM010000005.1"/>
</dbReference>